<evidence type="ECO:0000313" key="3">
    <source>
        <dbReference type="Proteomes" id="UP000758603"/>
    </source>
</evidence>
<dbReference type="RefSeq" id="XP_045951687.1">
    <property type="nucleotide sequence ID" value="XM_046094994.1"/>
</dbReference>
<feature type="transmembrane region" description="Helical" evidence="1">
    <location>
        <begin position="55"/>
        <end position="75"/>
    </location>
</feature>
<keyword evidence="3" id="KW-1185">Reference proteome</keyword>
<protein>
    <submittedName>
        <fullName evidence="2">Uncharacterized protein</fullName>
    </submittedName>
</protein>
<comment type="caution">
    <text evidence="2">The sequence shown here is derived from an EMBL/GenBank/DDBJ whole genome shotgun (WGS) entry which is preliminary data.</text>
</comment>
<keyword evidence="1" id="KW-0812">Transmembrane</keyword>
<organism evidence="2 3">
    <name type="scientific">Truncatella angustata</name>
    <dbReference type="NCBI Taxonomy" id="152316"/>
    <lineage>
        <taxon>Eukaryota</taxon>
        <taxon>Fungi</taxon>
        <taxon>Dikarya</taxon>
        <taxon>Ascomycota</taxon>
        <taxon>Pezizomycotina</taxon>
        <taxon>Sordariomycetes</taxon>
        <taxon>Xylariomycetidae</taxon>
        <taxon>Amphisphaeriales</taxon>
        <taxon>Sporocadaceae</taxon>
        <taxon>Truncatella</taxon>
    </lineage>
</organism>
<feature type="transmembrane region" description="Helical" evidence="1">
    <location>
        <begin position="21"/>
        <end position="43"/>
    </location>
</feature>
<sequence>MYNRYKYIRMIFSSRFDSSDLTWRAEVWSILIVLLELSSALLVHLELITYMDGSLHALAAAASLPFPYFLFNIFYPTNP</sequence>
<name>A0A9P8RFP7_9PEZI</name>
<keyword evidence="1" id="KW-1133">Transmembrane helix</keyword>
<gene>
    <name evidence="2" type="ORF">BKA67DRAFT_130053</name>
</gene>
<keyword evidence="1" id="KW-0472">Membrane</keyword>
<evidence type="ECO:0000313" key="2">
    <source>
        <dbReference type="EMBL" id="KAH6645173.1"/>
    </source>
</evidence>
<accession>A0A9P8RFP7</accession>
<dbReference type="AlphaFoldDB" id="A0A9P8RFP7"/>
<proteinExistence type="predicted"/>
<dbReference type="GeneID" id="70123887"/>
<dbReference type="Proteomes" id="UP000758603">
    <property type="component" value="Unassembled WGS sequence"/>
</dbReference>
<reference evidence="2" key="1">
    <citation type="journal article" date="2021" name="Nat. Commun.">
        <title>Genetic determinants of endophytism in the Arabidopsis root mycobiome.</title>
        <authorList>
            <person name="Mesny F."/>
            <person name="Miyauchi S."/>
            <person name="Thiergart T."/>
            <person name="Pickel B."/>
            <person name="Atanasova L."/>
            <person name="Karlsson M."/>
            <person name="Huettel B."/>
            <person name="Barry K.W."/>
            <person name="Haridas S."/>
            <person name="Chen C."/>
            <person name="Bauer D."/>
            <person name="Andreopoulos W."/>
            <person name="Pangilinan J."/>
            <person name="LaButti K."/>
            <person name="Riley R."/>
            <person name="Lipzen A."/>
            <person name="Clum A."/>
            <person name="Drula E."/>
            <person name="Henrissat B."/>
            <person name="Kohler A."/>
            <person name="Grigoriev I.V."/>
            <person name="Martin F.M."/>
            <person name="Hacquard S."/>
        </authorList>
    </citation>
    <scope>NUCLEOTIDE SEQUENCE</scope>
    <source>
        <strain evidence="2">MPI-SDFR-AT-0073</strain>
    </source>
</reference>
<evidence type="ECO:0000256" key="1">
    <source>
        <dbReference type="SAM" id="Phobius"/>
    </source>
</evidence>
<dbReference type="EMBL" id="JAGPXC010000012">
    <property type="protein sequence ID" value="KAH6645173.1"/>
    <property type="molecule type" value="Genomic_DNA"/>
</dbReference>